<keyword evidence="3" id="KW-1185">Reference proteome</keyword>
<reference evidence="2 3" key="1">
    <citation type="submission" date="2016-10" db="EMBL/GenBank/DDBJ databases">
        <authorList>
            <person name="de Groot N.N."/>
        </authorList>
    </citation>
    <scope>NUCLEOTIDE SEQUENCE [LARGE SCALE GENOMIC DNA]</scope>
    <source>
        <strain evidence="2 3">DSM 19073</strain>
    </source>
</reference>
<gene>
    <name evidence="2" type="ORF">SAMN04488095_2331</name>
</gene>
<dbReference type="AlphaFoldDB" id="A0A1I3P314"/>
<dbReference type="InterPro" id="IPR025391">
    <property type="entry name" value="DUF4123"/>
</dbReference>
<sequence length="203" mass="22593">MNSAGSPSYVGARARLTSPATRVPITGDRKVALRPLLFGPLPDAKAGRTALRGPSTETQLHTYILVEAARRPDIEVVLEGFGVDYVPLYQGKAAEEFARHGPYLALIPEDNRAMTWLIDEGWTSGWGVWLRSELDLSRLRTHFRKFTQLYDPESETWFIFRFYAPETLRRVIPALPPADFTAFTQNIAAFVVPSGSGTEAVLV</sequence>
<dbReference type="EMBL" id="FORA01000002">
    <property type="protein sequence ID" value="SFJ15928.1"/>
    <property type="molecule type" value="Genomic_DNA"/>
</dbReference>
<dbReference type="Pfam" id="PF13503">
    <property type="entry name" value="DUF4123"/>
    <property type="match status" value="1"/>
</dbReference>
<protein>
    <recommendedName>
        <fullName evidence="1">DUF4123 domain-containing protein</fullName>
    </recommendedName>
</protein>
<dbReference type="STRING" id="390807.SAMN04488095_2331"/>
<evidence type="ECO:0000313" key="2">
    <source>
        <dbReference type="EMBL" id="SFJ15928.1"/>
    </source>
</evidence>
<evidence type="ECO:0000259" key="1">
    <source>
        <dbReference type="Pfam" id="PF13503"/>
    </source>
</evidence>
<evidence type="ECO:0000313" key="3">
    <source>
        <dbReference type="Proteomes" id="UP000199110"/>
    </source>
</evidence>
<dbReference type="RefSeq" id="WP_175484875.1">
    <property type="nucleotide sequence ID" value="NZ_FORA01000002.1"/>
</dbReference>
<proteinExistence type="predicted"/>
<dbReference type="Proteomes" id="UP000199110">
    <property type="component" value="Unassembled WGS sequence"/>
</dbReference>
<feature type="domain" description="DUF4123" evidence="1">
    <location>
        <begin position="63"/>
        <end position="178"/>
    </location>
</feature>
<accession>A0A1I3P314</accession>
<name>A0A1I3P314_9RHOB</name>
<organism evidence="2 3">
    <name type="scientific">Jannaschia pohangensis</name>
    <dbReference type="NCBI Taxonomy" id="390807"/>
    <lineage>
        <taxon>Bacteria</taxon>
        <taxon>Pseudomonadati</taxon>
        <taxon>Pseudomonadota</taxon>
        <taxon>Alphaproteobacteria</taxon>
        <taxon>Rhodobacterales</taxon>
        <taxon>Roseobacteraceae</taxon>
        <taxon>Jannaschia</taxon>
    </lineage>
</organism>